<name>A0A1W1UAY6_9DEIO</name>
<evidence type="ECO:0000256" key="1">
    <source>
        <dbReference type="SAM" id="MobiDB-lite"/>
    </source>
</evidence>
<dbReference type="AlphaFoldDB" id="A0A1W1UAY6"/>
<dbReference type="Proteomes" id="UP000192582">
    <property type="component" value="Unassembled WGS sequence"/>
</dbReference>
<accession>A0A1W1UAY6</accession>
<sequence>MFQRGVHRSPPQVGQGRAGGTPHRAGTPPGGLSTPAHSVSRPRRGVTKLPDNPQPAPLFCWKRVTDMSLNILAGA</sequence>
<feature type="region of interest" description="Disordered" evidence="1">
    <location>
        <begin position="1"/>
        <end position="58"/>
    </location>
</feature>
<keyword evidence="3" id="KW-1185">Reference proteome</keyword>
<gene>
    <name evidence="2" type="ORF">SAMN00790413_06559</name>
</gene>
<protein>
    <submittedName>
        <fullName evidence="2">Uncharacterized protein</fullName>
    </submittedName>
</protein>
<proteinExistence type="predicted"/>
<dbReference type="RefSeq" id="WP_170928365.1">
    <property type="nucleotide sequence ID" value="NZ_FWWU01000002.1"/>
</dbReference>
<organism evidence="2 3">
    <name type="scientific">Deinococcus hopiensis KR-140</name>
    <dbReference type="NCBI Taxonomy" id="695939"/>
    <lineage>
        <taxon>Bacteria</taxon>
        <taxon>Thermotogati</taxon>
        <taxon>Deinococcota</taxon>
        <taxon>Deinococci</taxon>
        <taxon>Deinococcales</taxon>
        <taxon>Deinococcaceae</taxon>
        <taxon>Deinococcus</taxon>
    </lineage>
</organism>
<reference evidence="2 3" key="1">
    <citation type="submission" date="2017-04" db="EMBL/GenBank/DDBJ databases">
        <authorList>
            <person name="Afonso C.L."/>
            <person name="Miller P.J."/>
            <person name="Scott M.A."/>
            <person name="Spackman E."/>
            <person name="Goraichik I."/>
            <person name="Dimitrov K.M."/>
            <person name="Suarez D.L."/>
            <person name="Swayne D.E."/>
        </authorList>
    </citation>
    <scope>NUCLEOTIDE SEQUENCE [LARGE SCALE GENOMIC DNA]</scope>
    <source>
        <strain evidence="2 3">KR-140</strain>
    </source>
</reference>
<evidence type="ECO:0000313" key="2">
    <source>
        <dbReference type="EMBL" id="SMB78223.1"/>
    </source>
</evidence>
<dbReference type="EMBL" id="FWWU01000002">
    <property type="protein sequence ID" value="SMB78223.1"/>
    <property type="molecule type" value="Genomic_DNA"/>
</dbReference>
<evidence type="ECO:0000313" key="3">
    <source>
        <dbReference type="Proteomes" id="UP000192582"/>
    </source>
</evidence>